<dbReference type="PANTHER" id="PTHR39159">
    <property type="match status" value="1"/>
</dbReference>
<reference evidence="9" key="1">
    <citation type="submission" date="2010-11" db="EMBL/GenBank/DDBJ databases">
        <title>The complete genome of Desulfurococcus mucosus DSM 2162.</title>
        <authorList>
            <consortium name="US DOE Joint Genome Institute (JGI-PGF)"/>
            <person name="Lucas S."/>
            <person name="Copeland A."/>
            <person name="Lapidus A."/>
            <person name="Bruce D."/>
            <person name="Goodwin L."/>
            <person name="Pitluck S."/>
            <person name="Kyrpides N."/>
            <person name="Mavromatis K."/>
            <person name="Pagani I."/>
            <person name="Ivanova N."/>
            <person name="Ovchinnikova G."/>
            <person name="Chertkov O."/>
            <person name="Held B."/>
            <person name="Brettin T."/>
            <person name="Detter J.C."/>
            <person name="Tapia R."/>
            <person name="Han C."/>
            <person name="Land M."/>
            <person name="Hauser L."/>
            <person name="Markowitz V."/>
            <person name="Cheng J.-F."/>
            <person name="Hugenholtz P."/>
            <person name="Woyke T."/>
            <person name="Wu D."/>
            <person name="Wirth R."/>
            <person name="Bilek Y."/>
            <person name="Hader T."/>
            <person name="Klenk H.-P."/>
            <person name="Eisen J.A."/>
        </authorList>
    </citation>
    <scope>NUCLEOTIDE SEQUENCE [LARGE SCALE GENOMIC DNA]</scope>
    <source>
        <strain evidence="9">ATCC 35584 / DSM 2162 / JCM 9187 / O7/1</strain>
    </source>
</reference>
<evidence type="ECO:0000259" key="7">
    <source>
        <dbReference type="Pfam" id="PF04167"/>
    </source>
</evidence>
<dbReference type="Gene3D" id="2.40.380.10">
    <property type="entry name" value="FomD-like"/>
    <property type="match status" value="1"/>
</dbReference>
<dbReference type="HOGENOM" id="CLU_044303_0_0_2"/>
<dbReference type="AlphaFoldDB" id="E8R920"/>
<accession>E8R920</accession>
<dbReference type="eggNOG" id="arCOG04307">
    <property type="taxonomic scope" value="Archaea"/>
</dbReference>
<reference evidence="8 9" key="2">
    <citation type="journal article" date="2011" name="Stand. Genomic Sci.">
        <title>Complete genome sequence of Desulfurococcus mucosus type strain (O7/1).</title>
        <authorList>
            <person name="Wirth R."/>
            <person name="Chertkov O."/>
            <person name="Held B."/>
            <person name="Lapidus A."/>
            <person name="Nolan M."/>
            <person name="Lucas S."/>
            <person name="Hammon N."/>
            <person name="Deshpande S."/>
            <person name="Cheng J.F."/>
            <person name="Tapia R."/>
            <person name="Han C."/>
            <person name="Goodwin L."/>
            <person name="Pitluck S."/>
            <person name="Liolios K."/>
            <person name="Ioanna P."/>
            <person name="Ivanova N."/>
            <person name="Mavromatis K."/>
            <person name="Mikhailova N."/>
            <person name="Pati A."/>
            <person name="Chen A."/>
            <person name="Palaniappan K."/>
            <person name="Land M."/>
            <person name="Hauser L."/>
            <person name="Chang Y.J."/>
            <person name="Jeffries C.D."/>
            <person name="Bilek Y."/>
            <person name="Hader T."/>
            <person name="Rohde M."/>
            <person name="Spring S."/>
            <person name="Sikorski J."/>
            <person name="Goker M."/>
            <person name="Woyke T."/>
            <person name="Bristow J."/>
            <person name="Eisen J.A."/>
            <person name="Markowitz V."/>
            <person name="Hugenholtz P."/>
            <person name="Kyrpides N.C."/>
            <person name="Klenk H.P."/>
        </authorList>
    </citation>
    <scope>NUCLEOTIDE SEQUENCE [LARGE SCALE GENOMIC DNA]</scope>
    <source>
        <strain evidence="9">ATCC 35584 / DSM 2162 / JCM 9187 / O7/1</strain>
    </source>
</reference>
<name>E8R920_DESM0</name>
<dbReference type="InterPro" id="IPR016730">
    <property type="entry name" value="RNA-bd_FAU-1"/>
</dbReference>
<dbReference type="EMBL" id="CP002363">
    <property type="protein sequence ID" value="ADV64996.1"/>
    <property type="molecule type" value="Genomic_DNA"/>
</dbReference>
<evidence type="ECO:0000256" key="2">
    <source>
        <dbReference type="ARBA" id="ARBA00022722"/>
    </source>
</evidence>
<gene>
    <name evidence="6" type="primary">fau-1</name>
    <name evidence="8" type="ordered locus">Desmu_0689</name>
</gene>
<keyword evidence="3 6" id="KW-0255">Endonuclease</keyword>
<keyword evidence="1 6" id="KW-0698">rRNA processing</keyword>
<feature type="domain" description="DUF402" evidence="7">
    <location>
        <begin position="332"/>
        <end position="461"/>
    </location>
</feature>
<sequence length="475" mass="52329" precursor="true">MVNVRVRGIYATALTRLLVEKGYAIVQPSEKIAVRFGLTVNNSPSDVTIKDSDDGDGVILIGSPAETREVFEQLTSTIPFTFKTLSKVELYSVYLVRIEKAENGVCTADAGEFKVEVSPCKETPGDKAVVGVRKAPLYPGERVIASKGFRLLGKLVALLHGEPRVTFSEHIRDPELKARLTTLAASRLMGTGLGIHFRSSARFAGSGELLNEIDTLLGEYRRLMARVKEAEPPVKLYSGELLGLIRFTSLSKAFLDDVRDAVTPTISGHHSLRSMGLGDLVEALEFSVMHGCGRDAASKGVHEFLLAKISEERSIRIKHVKPTGEVLELVPGRVEKVLRGPDSTRIIIKRLITGSGIYDGLNVERKPGDVDYMVIMLGRPYIVHNYYRGNTWLGSYINVNTPPEVSADTVKYHDLLVDVSVTPDGRINVLDREELDKAFQQGLIDSRLYQYALKAVEEAVGNPAPYLYNPSHVIQ</sequence>
<dbReference type="InterPro" id="IPR007295">
    <property type="entry name" value="DUF402"/>
</dbReference>
<comment type="function">
    <text evidence="6">Probable RNase involved in rRNA stability through maturation and/or degradation of precursor rRNAs. Binds to RNA in loop regions with AU-rich sequences.</text>
</comment>
<keyword evidence="9" id="KW-1185">Reference proteome</keyword>
<keyword evidence="2 6" id="KW-0540">Nuclease</keyword>
<dbReference type="InterPro" id="IPR050212">
    <property type="entry name" value="Ntdp-like"/>
</dbReference>
<dbReference type="SUPFAM" id="SSF159234">
    <property type="entry name" value="FomD-like"/>
    <property type="match status" value="1"/>
</dbReference>
<dbReference type="GO" id="GO:0006364">
    <property type="term" value="P:rRNA processing"/>
    <property type="evidence" value="ECO:0007669"/>
    <property type="project" value="UniProtKB-UniRule"/>
</dbReference>
<evidence type="ECO:0000256" key="3">
    <source>
        <dbReference type="ARBA" id="ARBA00022759"/>
    </source>
</evidence>
<dbReference type="OrthoDB" id="84798at2157"/>
<evidence type="ECO:0000256" key="4">
    <source>
        <dbReference type="ARBA" id="ARBA00022801"/>
    </source>
</evidence>
<evidence type="ECO:0000256" key="1">
    <source>
        <dbReference type="ARBA" id="ARBA00022552"/>
    </source>
</evidence>
<proteinExistence type="inferred from homology"/>
<dbReference type="KEGG" id="dmu:Desmu_0689"/>
<evidence type="ECO:0000256" key="6">
    <source>
        <dbReference type="HAMAP-Rule" id="MF_01910"/>
    </source>
</evidence>
<dbReference type="GO" id="GO:0035925">
    <property type="term" value="F:mRNA 3'-UTR AU-rich region binding"/>
    <property type="evidence" value="ECO:0007669"/>
    <property type="project" value="UniProtKB-UniRule"/>
</dbReference>
<dbReference type="InterPro" id="IPR035930">
    <property type="entry name" value="FomD-like_sf"/>
</dbReference>
<organism evidence="8 9">
    <name type="scientific">Desulfurococcus mucosus (strain ATCC 35584 / DSM 2162 / JCM 9187 / O7/1)</name>
    <dbReference type="NCBI Taxonomy" id="765177"/>
    <lineage>
        <taxon>Archaea</taxon>
        <taxon>Thermoproteota</taxon>
        <taxon>Thermoprotei</taxon>
        <taxon>Desulfurococcales</taxon>
        <taxon>Desulfurococcaceae</taxon>
        <taxon>Desulfurococcus</taxon>
    </lineage>
</organism>
<dbReference type="STRING" id="765177.Desmu_0689"/>
<dbReference type="GO" id="GO:0016891">
    <property type="term" value="F:RNA endonuclease activity producing 5'-phosphomonoesters, hydrolytic mechanism"/>
    <property type="evidence" value="ECO:0007669"/>
    <property type="project" value="UniProtKB-UniRule"/>
</dbReference>
<dbReference type="Pfam" id="PF04167">
    <property type="entry name" value="DUF402"/>
    <property type="match status" value="1"/>
</dbReference>
<dbReference type="PANTHER" id="PTHR39159:SF1">
    <property type="entry name" value="UPF0374 PROTEIN YGAC"/>
    <property type="match status" value="1"/>
</dbReference>
<comment type="similarity">
    <text evidence="6">Belongs to the FAU-1 family.</text>
</comment>
<protein>
    <recommendedName>
        <fullName evidence="6">Probable ribonuclease FAU-1</fullName>
        <ecNumber evidence="6">3.1.26.-</ecNumber>
    </recommendedName>
    <alternativeName>
        <fullName evidence="6">RNA-binding protein FAU-1</fullName>
    </alternativeName>
</protein>
<dbReference type="Proteomes" id="UP000001068">
    <property type="component" value="Chromosome"/>
</dbReference>
<evidence type="ECO:0000313" key="9">
    <source>
        <dbReference type="Proteomes" id="UP000001068"/>
    </source>
</evidence>
<evidence type="ECO:0000313" key="8">
    <source>
        <dbReference type="EMBL" id="ADV64996.1"/>
    </source>
</evidence>
<keyword evidence="4 6" id="KW-0378">Hydrolase</keyword>
<dbReference type="HAMAP" id="MF_01910">
    <property type="entry name" value="RNA_binding_AU_1"/>
    <property type="match status" value="1"/>
</dbReference>
<evidence type="ECO:0000256" key="5">
    <source>
        <dbReference type="ARBA" id="ARBA00022884"/>
    </source>
</evidence>
<keyword evidence="5 6" id="KW-0694">RNA-binding</keyword>
<dbReference type="EC" id="3.1.26.-" evidence="6"/>